<organism evidence="2 3">
    <name type="scientific">Acidiphilium cryptum (strain JF-5)</name>
    <dbReference type="NCBI Taxonomy" id="349163"/>
    <lineage>
        <taxon>Bacteria</taxon>
        <taxon>Pseudomonadati</taxon>
        <taxon>Pseudomonadota</taxon>
        <taxon>Alphaproteobacteria</taxon>
        <taxon>Acetobacterales</taxon>
        <taxon>Acidocellaceae</taxon>
        <taxon>Acidiphilium</taxon>
    </lineage>
</organism>
<evidence type="ECO:0000259" key="1">
    <source>
        <dbReference type="Pfam" id="PF04545"/>
    </source>
</evidence>
<dbReference type="InterPro" id="IPR036388">
    <property type="entry name" value="WH-like_DNA-bd_sf"/>
</dbReference>
<protein>
    <submittedName>
        <fullName evidence="2">Sigma-70 region 4 domain protein</fullName>
    </submittedName>
</protein>
<keyword evidence="3" id="KW-1185">Reference proteome</keyword>
<dbReference type="EMBL" id="CP000690">
    <property type="protein sequence ID" value="ABQ28980.1"/>
    <property type="molecule type" value="Genomic_DNA"/>
</dbReference>
<feature type="domain" description="RNA polymerase sigma-70 region 4" evidence="1">
    <location>
        <begin position="289"/>
        <end position="334"/>
    </location>
</feature>
<dbReference type="KEGG" id="acr:Acry_3369"/>
<evidence type="ECO:0000313" key="2">
    <source>
        <dbReference type="EMBL" id="ABQ28980.1"/>
    </source>
</evidence>
<dbReference type="GO" id="GO:0003700">
    <property type="term" value="F:DNA-binding transcription factor activity"/>
    <property type="evidence" value="ECO:0007669"/>
    <property type="project" value="InterPro"/>
</dbReference>
<dbReference type="Proteomes" id="UP000000245">
    <property type="component" value="Plasmid pACRY02"/>
</dbReference>
<geneLocation type="plasmid" evidence="2 3">
    <name>pACRY02</name>
</geneLocation>
<dbReference type="InterPro" id="IPR000943">
    <property type="entry name" value="RNA_pol_sigma70"/>
</dbReference>
<proteinExistence type="predicted"/>
<accession>A5FTP8</accession>
<dbReference type="InterPro" id="IPR013324">
    <property type="entry name" value="RNA_pol_sigma_r3/r4-like"/>
</dbReference>
<dbReference type="HOGENOM" id="CLU_323302_0_0_5"/>
<sequence length="894" mass="98951">MHSIYILFLSQLQRVSRLKHMNASGTTLRDALDEIELARPTAQAVSENPDSPLMTMSVANVLDLRNALLSREVSFRGFSVPILKQIFSHLDEAGYSHAGAARAQMNARQQDDARVAALAAVFRVLALVPFPEALLEADPAIRLRRILEDFVAARDSKDDWRAGVHTLADLLSDWKGIMTRLQQADNFGAKSTTDLKLLVDGALLRATEAVASVVSKKDVATERLNLAGILAGDIPVPLQHMIGRADLDKVRDALPAFLAEPAHHLLGGSHGRKNRATELPGFPGVIMRNEKQAQILAMRYGFFDKPATLDVVSNTVGITKERVRQIEVEAVKHLGREPSRQKVEPIIEAHLPQLIEILTDGTGYLPDEASGEINRKAMIAHGVPGTVVLGLEALFPSASDLANRYGTRQGNGWLLGLDDKARGRAQATSKLLSTRLRGRRNAILVSDAMEAAGATTSEISAAVAMVPGAAIVGRHIIRDIDQLNERRAYQLYDLAIKLDDGAPFDLTRLCEAYAAATPEENNMPNCVPRAIAGAKGMFLNVIDRIWFPLQEKLPERPAGHAPLPYTIRPDMSQTSIWRRPFGENTVAHFLHGQITRHGPIRTLDLAELTLPENYGSRSETLSGAQPIMKMNPNFVHLSPGIYGLVEQLPKLTDPRRALPEVLLADRIVRAYTDARRVSPAAARIYPIWDMAFEYRLARWAAEHANKKVAGALFDVVDPRMWPIAEDEITRWQAVKAEMSDRKQHHQTEQPDEYALPPADRFLASMITLWWMGEISWTLIGRTTNQRDMHTPASHLALLARFGLARAPKHWQDRHLPTADLRPTLEAVIRDAVHADGISWRNPEMRALLSRDAGPGGWVDNDAVSRALQRPGDPQLSVYGRTKVRRGRVLQPVNG</sequence>
<dbReference type="AlphaFoldDB" id="A5FTP8"/>
<dbReference type="InterPro" id="IPR007630">
    <property type="entry name" value="RNA_pol_sigma70_r4"/>
</dbReference>
<dbReference type="PRINTS" id="PR00046">
    <property type="entry name" value="SIGMA70FCT"/>
</dbReference>
<gene>
    <name evidence="2" type="ordered locus">Acry_3369</name>
</gene>
<dbReference type="SUPFAM" id="SSF88659">
    <property type="entry name" value="Sigma3 and sigma4 domains of RNA polymerase sigma factors"/>
    <property type="match status" value="1"/>
</dbReference>
<dbReference type="GO" id="GO:0006352">
    <property type="term" value="P:DNA-templated transcription initiation"/>
    <property type="evidence" value="ECO:0007669"/>
    <property type="project" value="InterPro"/>
</dbReference>
<name>A5FTP8_ACICJ</name>
<reference evidence="2 3" key="1">
    <citation type="submission" date="2007-05" db="EMBL/GenBank/DDBJ databases">
        <title>Complete sequence of plasmid2 pACRY02 of Acidiphilium cryptum JF-5.</title>
        <authorList>
            <consortium name="US DOE Joint Genome Institute"/>
            <person name="Copeland A."/>
            <person name="Lucas S."/>
            <person name="Lapidus A."/>
            <person name="Barry K."/>
            <person name="Detter J.C."/>
            <person name="Glavina del Rio T."/>
            <person name="Hammon N."/>
            <person name="Israni S."/>
            <person name="Dalin E."/>
            <person name="Tice H."/>
            <person name="Pitluck S."/>
            <person name="Sims D."/>
            <person name="Brettin T."/>
            <person name="Bruce D."/>
            <person name="Han C."/>
            <person name="Schmutz J."/>
            <person name="Larimer F."/>
            <person name="Land M."/>
            <person name="Hauser L."/>
            <person name="Kyrpides N."/>
            <person name="Kim E."/>
            <person name="Magnuson T."/>
            <person name="Richardson P."/>
        </authorList>
    </citation>
    <scope>NUCLEOTIDE SEQUENCE [LARGE SCALE GENOMIC DNA]</scope>
    <source>
        <strain evidence="3">JF-5</strain>
        <plasmid evidence="3">Plasmid pACRY02</plasmid>
    </source>
</reference>
<keyword evidence="2" id="KW-0614">Plasmid</keyword>
<dbReference type="Pfam" id="PF04545">
    <property type="entry name" value="Sigma70_r4"/>
    <property type="match status" value="1"/>
</dbReference>
<dbReference type="Gene3D" id="1.10.10.10">
    <property type="entry name" value="Winged helix-like DNA-binding domain superfamily/Winged helix DNA-binding domain"/>
    <property type="match status" value="1"/>
</dbReference>
<evidence type="ECO:0000313" key="3">
    <source>
        <dbReference type="Proteomes" id="UP000000245"/>
    </source>
</evidence>